<keyword evidence="2" id="KW-0449">Lipoprotein</keyword>
<dbReference type="Proteomes" id="UP001225316">
    <property type="component" value="Unassembled WGS sequence"/>
</dbReference>
<keyword evidence="3" id="KW-0175">Coiled coil</keyword>
<proteinExistence type="inferred from homology"/>
<sequence length="467" mass="50910">MFKAIYPAVLGLSLLAGCSMAPEYQRPASPVASSYPDASPQAETGSEALPQWRSFYPHQELQHLIQLALQHNRDLRVSELNTERVRAYYRIQNAARLPTLNATASDTRARTPADLSYTGESGISDTYAVGLQMPAYELDFFGRILSLKDQALQQYLATEEAERSAEISLVAAVANQYHQLVALKEQAKLAGEAMTSAKRAYDINQDSFDAGVGTELDLKTAEAQYQAYRASQLAYLDQVNQAQNALVWLVGSELPTLAADSSLLQREHAPVDLPVGLPSELLTRRPDIRAAEHTLKAANANIGAARAAFFPSVRLTAFGGTASAELSDLFKSGSAQWSFTPQITLPIFTGGRNKANLEVANVEQRIELAQYERAIQTAFREVADALAVSRTIDQRIDAQSARVAAAQRRSTLSNQRFDAGVDSYLPVLLAQQELFSAQRDLVQAKLTKLNNQSALFAALGGGLKSNF</sequence>
<keyword evidence="5" id="KW-1185">Reference proteome</keyword>
<dbReference type="NCBIfam" id="TIGR01845">
    <property type="entry name" value="outer_NodT"/>
    <property type="match status" value="1"/>
</dbReference>
<dbReference type="InterPro" id="IPR010131">
    <property type="entry name" value="MdtP/NodT-like"/>
</dbReference>
<comment type="caution">
    <text evidence="4">The sequence shown here is derived from an EMBL/GenBank/DDBJ whole genome shotgun (WGS) entry which is preliminary data.</text>
</comment>
<dbReference type="InterPro" id="IPR003423">
    <property type="entry name" value="OMP_efflux"/>
</dbReference>
<feature type="coiled-coil region" evidence="3">
    <location>
        <begin position="352"/>
        <end position="381"/>
    </location>
</feature>
<name>A0ABU1AUZ3_9BACT</name>
<dbReference type="Gene3D" id="1.20.1600.10">
    <property type="entry name" value="Outer membrane efflux proteins (OEP)"/>
    <property type="match status" value="1"/>
</dbReference>
<gene>
    <name evidence="4" type="ORF">QEH52_10550</name>
</gene>
<dbReference type="SUPFAM" id="SSF56954">
    <property type="entry name" value="Outer membrane efflux proteins (OEP)"/>
    <property type="match status" value="1"/>
</dbReference>
<evidence type="ECO:0000313" key="4">
    <source>
        <dbReference type="EMBL" id="MDQ8207953.1"/>
    </source>
</evidence>
<keyword evidence="2" id="KW-0564">Palmitate</keyword>
<evidence type="ECO:0000313" key="5">
    <source>
        <dbReference type="Proteomes" id="UP001225316"/>
    </source>
</evidence>
<keyword evidence="2" id="KW-0472">Membrane</keyword>
<feature type="chain" id="PRO_5044971133" evidence="2">
    <location>
        <begin position="22"/>
        <end position="467"/>
    </location>
</feature>
<dbReference type="PANTHER" id="PTHR30203:SF32">
    <property type="entry name" value="CATION EFFLUX SYSTEM PROTEIN CUSC"/>
    <property type="match status" value="1"/>
</dbReference>
<keyword evidence="2" id="KW-0812">Transmembrane</keyword>
<comment type="subcellular location">
    <subcellularLocation>
        <location evidence="2">Cell membrane</location>
        <topology evidence="2">Lipid-anchor</topology>
    </subcellularLocation>
</comment>
<protein>
    <submittedName>
        <fullName evidence="4">Efflux transporter outer membrane subunit</fullName>
    </submittedName>
</protein>
<comment type="similarity">
    <text evidence="1 2">Belongs to the outer membrane factor (OMF) (TC 1.B.17) family.</text>
</comment>
<dbReference type="PROSITE" id="PS51257">
    <property type="entry name" value="PROKAR_LIPOPROTEIN"/>
    <property type="match status" value="1"/>
</dbReference>
<reference evidence="4 5" key="1">
    <citation type="submission" date="2023-04" db="EMBL/GenBank/DDBJ databases">
        <title>A novel bacteria isolated from coastal sediment.</title>
        <authorList>
            <person name="Liu X.-J."/>
            <person name="Du Z.-J."/>
        </authorList>
    </citation>
    <scope>NUCLEOTIDE SEQUENCE [LARGE SCALE GENOMIC DNA]</scope>
    <source>
        <strain evidence="4 5">SDUM461003</strain>
    </source>
</reference>
<keyword evidence="2" id="KW-1134">Transmembrane beta strand</keyword>
<dbReference type="PANTHER" id="PTHR30203">
    <property type="entry name" value="OUTER MEMBRANE CATION EFFLUX PROTEIN"/>
    <property type="match status" value="1"/>
</dbReference>
<evidence type="ECO:0000256" key="3">
    <source>
        <dbReference type="SAM" id="Coils"/>
    </source>
</evidence>
<dbReference type="Gene3D" id="2.20.200.10">
    <property type="entry name" value="Outer membrane efflux proteins (OEP)"/>
    <property type="match status" value="1"/>
</dbReference>
<dbReference type="RefSeq" id="WP_308950321.1">
    <property type="nucleotide sequence ID" value="NZ_JARXHW010000022.1"/>
</dbReference>
<dbReference type="EMBL" id="JARXHW010000022">
    <property type="protein sequence ID" value="MDQ8207953.1"/>
    <property type="molecule type" value="Genomic_DNA"/>
</dbReference>
<feature type="signal peptide" evidence="2">
    <location>
        <begin position="1"/>
        <end position="21"/>
    </location>
</feature>
<keyword evidence="2" id="KW-0732">Signal</keyword>
<organism evidence="4 5">
    <name type="scientific">Thalassobacterium maritimum</name>
    <dbReference type="NCBI Taxonomy" id="3041265"/>
    <lineage>
        <taxon>Bacteria</taxon>
        <taxon>Pseudomonadati</taxon>
        <taxon>Verrucomicrobiota</taxon>
        <taxon>Opitutia</taxon>
        <taxon>Puniceicoccales</taxon>
        <taxon>Coraliomargaritaceae</taxon>
        <taxon>Thalassobacterium</taxon>
    </lineage>
</organism>
<evidence type="ECO:0000256" key="2">
    <source>
        <dbReference type="RuleBase" id="RU362097"/>
    </source>
</evidence>
<accession>A0ABU1AUZ3</accession>
<dbReference type="Pfam" id="PF02321">
    <property type="entry name" value="OEP"/>
    <property type="match status" value="2"/>
</dbReference>
<evidence type="ECO:0000256" key="1">
    <source>
        <dbReference type="ARBA" id="ARBA00007613"/>
    </source>
</evidence>